<evidence type="ECO:0000256" key="8">
    <source>
        <dbReference type="RuleBase" id="RU003664"/>
    </source>
</evidence>
<protein>
    <recommendedName>
        <fullName evidence="7 8">UDP-N-acetylmuramoylalanine--D-glutamate ligase</fullName>
        <ecNumber evidence="7 8">6.3.2.9</ecNumber>
    </recommendedName>
    <alternativeName>
        <fullName evidence="7">D-glutamic acid-adding enzyme</fullName>
    </alternativeName>
    <alternativeName>
        <fullName evidence="7">UDP-N-acetylmuramoyl-L-alanyl-D-glutamate synthetase</fullName>
    </alternativeName>
</protein>
<evidence type="ECO:0000256" key="2">
    <source>
        <dbReference type="ARBA" id="ARBA00004752"/>
    </source>
</evidence>
<dbReference type="PANTHER" id="PTHR43692">
    <property type="entry name" value="UDP-N-ACETYLMURAMOYLALANINE--D-GLUTAMATE LIGASE"/>
    <property type="match status" value="1"/>
</dbReference>
<dbReference type="Proteomes" id="UP000002027">
    <property type="component" value="Chromosome 1"/>
</dbReference>
<evidence type="ECO:0000256" key="6">
    <source>
        <dbReference type="ARBA" id="ARBA00022840"/>
    </source>
</evidence>
<comment type="function">
    <text evidence="7 8">Cell wall formation. Catalyzes the addition of glutamate to the nucleotide precursor UDP-N-acetylmuramoyl-L-alanine (UMA).</text>
</comment>
<dbReference type="RefSeq" id="WP_012872469.1">
    <property type="nucleotide sequence ID" value="NC_013523.1"/>
</dbReference>
<dbReference type="GO" id="GO:0071555">
    <property type="term" value="P:cell wall organization"/>
    <property type="evidence" value="ECO:0007669"/>
    <property type="project" value="UniProtKB-KW"/>
</dbReference>
<comment type="catalytic activity">
    <reaction evidence="7 8">
        <text>UDP-N-acetyl-alpha-D-muramoyl-L-alanine + D-glutamate + ATP = UDP-N-acetyl-alpha-D-muramoyl-L-alanyl-D-glutamate + ADP + phosphate + H(+)</text>
        <dbReference type="Rhea" id="RHEA:16429"/>
        <dbReference type="ChEBI" id="CHEBI:15378"/>
        <dbReference type="ChEBI" id="CHEBI:29986"/>
        <dbReference type="ChEBI" id="CHEBI:30616"/>
        <dbReference type="ChEBI" id="CHEBI:43474"/>
        <dbReference type="ChEBI" id="CHEBI:83898"/>
        <dbReference type="ChEBI" id="CHEBI:83900"/>
        <dbReference type="ChEBI" id="CHEBI:456216"/>
        <dbReference type="EC" id="6.3.2.9"/>
    </reaction>
</comment>
<accession>D1C5A6</accession>
<keyword evidence="6 7" id="KW-0067">ATP-binding</keyword>
<comment type="similarity">
    <text evidence="7">Belongs to the MurCDEF family.</text>
</comment>
<reference evidence="12" key="1">
    <citation type="submission" date="2009-11" db="EMBL/GenBank/DDBJ databases">
        <title>The complete chromosome 1 of Sphaerobacter thermophilus DSM 20745.</title>
        <authorList>
            <person name="Lucas S."/>
            <person name="Copeland A."/>
            <person name="Lapidus A."/>
            <person name="Glavina del Rio T."/>
            <person name="Dalin E."/>
            <person name="Tice H."/>
            <person name="Bruce D."/>
            <person name="Goodwin L."/>
            <person name="Pitluck S."/>
            <person name="Kyrpides N."/>
            <person name="Mavromatis K."/>
            <person name="Ivanova N."/>
            <person name="Mikhailova N."/>
            <person name="LaButti K.M."/>
            <person name="Clum A."/>
            <person name="Sun H.I."/>
            <person name="Brettin T."/>
            <person name="Detter J.C."/>
            <person name="Han C."/>
            <person name="Larimer F."/>
            <person name="Land M."/>
            <person name="Hauser L."/>
            <person name="Markowitz V."/>
            <person name="Cheng J.F."/>
            <person name="Hugenholtz P."/>
            <person name="Woyke T."/>
            <person name="Wu D."/>
            <person name="Steenblock K."/>
            <person name="Schneider S."/>
            <person name="Pukall R."/>
            <person name="Goeker M."/>
            <person name="Klenk H.P."/>
            <person name="Eisen J.A."/>
        </authorList>
    </citation>
    <scope>NUCLEOTIDE SEQUENCE [LARGE SCALE GENOMIC DNA]</scope>
    <source>
        <strain evidence="12">ATCC 49802 / DSM 20745 / S 6022</strain>
    </source>
</reference>
<dbReference type="GO" id="GO:0008764">
    <property type="term" value="F:UDP-N-acetylmuramoylalanine-D-glutamate ligase activity"/>
    <property type="evidence" value="ECO:0007669"/>
    <property type="project" value="UniProtKB-UniRule"/>
</dbReference>
<evidence type="ECO:0000256" key="1">
    <source>
        <dbReference type="ARBA" id="ARBA00004496"/>
    </source>
</evidence>
<dbReference type="HAMAP" id="MF_00639">
    <property type="entry name" value="MurD"/>
    <property type="match status" value="1"/>
</dbReference>
<dbReference type="KEGG" id="sti:Sthe_1993"/>
<evidence type="ECO:0000313" key="12">
    <source>
        <dbReference type="Proteomes" id="UP000002027"/>
    </source>
</evidence>
<dbReference type="EMBL" id="CP001823">
    <property type="protein sequence ID" value="ACZ39423.1"/>
    <property type="molecule type" value="Genomic_DNA"/>
</dbReference>
<feature type="domain" description="Mur ligase C-terminal" evidence="9">
    <location>
        <begin position="331"/>
        <end position="447"/>
    </location>
</feature>
<evidence type="ECO:0000313" key="11">
    <source>
        <dbReference type="EMBL" id="ACZ39423.1"/>
    </source>
</evidence>
<dbReference type="GO" id="GO:0051301">
    <property type="term" value="P:cell division"/>
    <property type="evidence" value="ECO:0007669"/>
    <property type="project" value="UniProtKB-KW"/>
</dbReference>
<dbReference type="HOGENOM" id="CLU_032540_0_0_0"/>
<dbReference type="InterPro" id="IPR013221">
    <property type="entry name" value="Mur_ligase_cen"/>
</dbReference>
<dbReference type="NCBIfam" id="TIGR01087">
    <property type="entry name" value="murD"/>
    <property type="match status" value="1"/>
</dbReference>
<dbReference type="InterPro" id="IPR036615">
    <property type="entry name" value="Mur_ligase_C_dom_sf"/>
</dbReference>
<evidence type="ECO:0000259" key="10">
    <source>
        <dbReference type="Pfam" id="PF08245"/>
    </source>
</evidence>
<proteinExistence type="inferred from homology"/>
<dbReference type="GO" id="GO:0009252">
    <property type="term" value="P:peptidoglycan biosynthetic process"/>
    <property type="evidence" value="ECO:0007669"/>
    <property type="project" value="UniProtKB-UniRule"/>
</dbReference>
<comment type="pathway">
    <text evidence="2 7 8">Cell wall biogenesis; peptidoglycan biosynthesis.</text>
</comment>
<dbReference type="Pfam" id="PF08245">
    <property type="entry name" value="Mur_ligase_M"/>
    <property type="match status" value="1"/>
</dbReference>
<dbReference type="GO" id="GO:0008360">
    <property type="term" value="P:regulation of cell shape"/>
    <property type="evidence" value="ECO:0007669"/>
    <property type="project" value="UniProtKB-KW"/>
</dbReference>
<keyword evidence="7 8" id="KW-0573">Peptidoglycan synthesis</keyword>
<keyword evidence="7 8" id="KW-0133">Cell shape</keyword>
<dbReference type="FunCoup" id="D1C5A6">
    <property type="interactions" value="371"/>
</dbReference>
<dbReference type="AlphaFoldDB" id="D1C5A6"/>
<keyword evidence="7 8" id="KW-0131">Cell cycle</keyword>
<dbReference type="SUPFAM" id="SSF53244">
    <property type="entry name" value="MurD-like peptide ligases, peptide-binding domain"/>
    <property type="match status" value="1"/>
</dbReference>
<dbReference type="SUPFAM" id="SSF51984">
    <property type="entry name" value="MurCD N-terminal domain"/>
    <property type="match status" value="1"/>
</dbReference>
<sequence>MTDHVARTTQRRAEPDLRGARALVMGLGTRQGGVGVARYLVAQGAEVTVTDLRTEADLVPALEELAGLPIRYVLGEHRAEDFERADLVVRNPAVPLDSPWLQRARAAGARIEMEMSLFFRACPAPIVGITGTKGKTTTATLCAGILRVARPDTVLAGNMGTSTLDALPGIRPDTPVVIELSSWQIEGLAEHGLSPHVAVITNISEDHLNRYPSMAAYVEAKRQIARYQGPDDWLVLNRDDPLAWESRSAGAGRVVPFGMAGDAPAGAFRDGDRLVWRWDGSEVELLRRDEFPLPGDHAVANALAAAAAAILAGADPAQVRTGLLAATPVPHRQEIVATIDGVCYVNDTAATAPAAAVAALDTFRGRPLVLIAGGAAKGADLGPMARRVAAEASAVVLLDGTATPDLHARLRDAGAARISGPHRSMEDAVRAAAELATPGGVVLLAPGCASFGLFRDEFERGEAFRAAVRALAGAARREGEP</sequence>
<gene>
    <name evidence="7" type="primary">murD</name>
    <name evidence="11" type="ordered locus">Sthe_1993</name>
</gene>
<dbReference type="InterPro" id="IPR036565">
    <property type="entry name" value="Mur-like_cat_sf"/>
</dbReference>
<dbReference type="GO" id="GO:0005524">
    <property type="term" value="F:ATP binding"/>
    <property type="evidence" value="ECO:0007669"/>
    <property type="project" value="UniProtKB-UniRule"/>
</dbReference>
<dbReference type="UniPathway" id="UPA00219"/>
<evidence type="ECO:0000259" key="9">
    <source>
        <dbReference type="Pfam" id="PF02875"/>
    </source>
</evidence>
<evidence type="ECO:0000256" key="7">
    <source>
        <dbReference type="HAMAP-Rule" id="MF_00639"/>
    </source>
</evidence>
<dbReference type="InParanoid" id="D1C5A6"/>
<keyword evidence="3 7" id="KW-0963">Cytoplasm</keyword>
<dbReference type="Gene3D" id="3.40.50.720">
    <property type="entry name" value="NAD(P)-binding Rossmann-like Domain"/>
    <property type="match status" value="1"/>
</dbReference>
<dbReference type="STRING" id="479434.Sthe_1993"/>
<dbReference type="InterPro" id="IPR004101">
    <property type="entry name" value="Mur_ligase_C"/>
</dbReference>
<evidence type="ECO:0000256" key="4">
    <source>
        <dbReference type="ARBA" id="ARBA00022598"/>
    </source>
</evidence>
<dbReference type="eggNOG" id="COG0771">
    <property type="taxonomic scope" value="Bacteria"/>
</dbReference>
<keyword evidence="4 7" id="KW-0436">Ligase</keyword>
<dbReference type="Gene3D" id="3.90.190.20">
    <property type="entry name" value="Mur ligase, C-terminal domain"/>
    <property type="match status" value="1"/>
</dbReference>
<dbReference type="Pfam" id="PF21799">
    <property type="entry name" value="MurD-like_N"/>
    <property type="match status" value="1"/>
</dbReference>
<dbReference type="OrthoDB" id="9809796at2"/>
<dbReference type="PANTHER" id="PTHR43692:SF1">
    <property type="entry name" value="UDP-N-ACETYLMURAMOYLALANINE--D-GLUTAMATE LIGASE"/>
    <property type="match status" value="1"/>
</dbReference>
<evidence type="ECO:0000256" key="3">
    <source>
        <dbReference type="ARBA" id="ARBA00022490"/>
    </source>
</evidence>
<dbReference type="Gene3D" id="3.40.1190.10">
    <property type="entry name" value="Mur-like, catalytic domain"/>
    <property type="match status" value="1"/>
</dbReference>
<keyword evidence="12" id="KW-1185">Reference proteome</keyword>
<organism evidence="11 12">
    <name type="scientific">Sphaerobacter thermophilus (strain ATCC 49802 / DSM 20745 / KCCM 41009 / NCIMB 13125 / S 6022)</name>
    <dbReference type="NCBI Taxonomy" id="479434"/>
    <lineage>
        <taxon>Bacteria</taxon>
        <taxon>Pseudomonadati</taxon>
        <taxon>Thermomicrobiota</taxon>
        <taxon>Thermomicrobia</taxon>
        <taxon>Sphaerobacterales</taxon>
        <taxon>Sphaerobacterineae</taxon>
        <taxon>Sphaerobacteraceae</taxon>
        <taxon>Sphaerobacter</taxon>
    </lineage>
</organism>
<keyword evidence="5 7" id="KW-0547">Nucleotide-binding</keyword>
<feature type="binding site" evidence="7">
    <location>
        <begin position="131"/>
        <end position="137"/>
    </location>
    <ligand>
        <name>ATP</name>
        <dbReference type="ChEBI" id="CHEBI:30616"/>
    </ligand>
</feature>
<dbReference type="SUPFAM" id="SSF53623">
    <property type="entry name" value="MurD-like peptide ligases, catalytic domain"/>
    <property type="match status" value="1"/>
</dbReference>
<dbReference type="Pfam" id="PF02875">
    <property type="entry name" value="Mur_ligase_C"/>
    <property type="match status" value="1"/>
</dbReference>
<keyword evidence="7 8" id="KW-0961">Cell wall biogenesis/degradation</keyword>
<dbReference type="InterPro" id="IPR005762">
    <property type="entry name" value="MurD"/>
</dbReference>
<evidence type="ECO:0000256" key="5">
    <source>
        <dbReference type="ARBA" id="ARBA00022741"/>
    </source>
</evidence>
<keyword evidence="7 8" id="KW-0132">Cell division</keyword>
<name>D1C5A6_SPHTD</name>
<dbReference type="GO" id="GO:0005737">
    <property type="term" value="C:cytoplasm"/>
    <property type="evidence" value="ECO:0007669"/>
    <property type="project" value="UniProtKB-SubCell"/>
</dbReference>
<reference evidence="11 12" key="2">
    <citation type="journal article" date="2010" name="Stand. Genomic Sci.">
        <title>Complete genome sequence of Desulfohalobium retbaense type strain (HR(100)).</title>
        <authorList>
            <person name="Spring S."/>
            <person name="Nolan M."/>
            <person name="Lapidus A."/>
            <person name="Glavina Del Rio T."/>
            <person name="Copeland A."/>
            <person name="Tice H."/>
            <person name="Cheng J.F."/>
            <person name="Lucas S."/>
            <person name="Land M."/>
            <person name="Chen F."/>
            <person name="Bruce D."/>
            <person name="Goodwin L."/>
            <person name="Pitluck S."/>
            <person name="Ivanova N."/>
            <person name="Mavromatis K."/>
            <person name="Mikhailova N."/>
            <person name="Pati A."/>
            <person name="Chen A."/>
            <person name="Palaniappan K."/>
            <person name="Hauser L."/>
            <person name="Chang Y.J."/>
            <person name="Jeffries C.D."/>
            <person name="Munk C."/>
            <person name="Kiss H."/>
            <person name="Chain P."/>
            <person name="Han C."/>
            <person name="Brettin T."/>
            <person name="Detter J.C."/>
            <person name="Schuler E."/>
            <person name="Goker M."/>
            <person name="Rohde M."/>
            <person name="Bristow J."/>
            <person name="Eisen J.A."/>
            <person name="Markowitz V."/>
            <person name="Hugenholtz P."/>
            <person name="Kyrpides N.C."/>
            <person name="Klenk H.P."/>
        </authorList>
    </citation>
    <scope>NUCLEOTIDE SEQUENCE [LARGE SCALE GENOMIC DNA]</scope>
    <source>
        <strain evidence="12">ATCC 49802 / DSM 20745 / S 6022</strain>
    </source>
</reference>
<dbReference type="EC" id="6.3.2.9" evidence="7 8"/>
<feature type="domain" description="Mur ligase central" evidence="10">
    <location>
        <begin position="129"/>
        <end position="309"/>
    </location>
</feature>
<comment type="subcellular location">
    <subcellularLocation>
        <location evidence="1 7 8">Cytoplasm</location>
    </subcellularLocation>
</comment>